<dbReference type="OrthoDB" id="6133475at2759"/>
<dbReference type="EnsemblMetazoa" id="HelroT182048">
    <property type="protein sequence ID" value="HelroP182048"/>
    <property type="gene ID" value="HelroG182048"/>
</dbReference>
<dbReference type="PROSITE" id="PS50041">
    <property type="entry name" value="C_TYPE_LECTIN_2"/>
    <property type="match status" value="1"/>
</dbReference>
<evidence type="ECO:0000313" key="3">
    <source>
        <dbReference type="EMBL" id="ESN91870.1"/>
    </source>
</evidence>
<dbReference type="AlphaFoldDB" id="T1FHN2"/>
<dbReference type="HOGENOM" id="CLU_817065_0_0_1"/>
<feature type="region of interest" description="Disordered" evidence="1">
    <location>
        <begin position="215"/>
        <end position="246"/>
    </location>
</feature>
<dbReference type="SUPFAM" id="SSF56436">
    <property type="entry name" value="C-type lectin-like"/>
    <property type="match status" value="1"/>
</dbReference>
<dbReference type="PANTHER" id="PTHR45784:SF5">
    <property type="entry name" value="C-TYPE LECTIN DOMAIN FAMILY 20 MEMBER A-RELATED"/>
    <property type="match status" value="1"/>
</dbReference>
<reference evidence="5" key="1">
    <citation type="submission" date="2012-12" db="EMBL/GenBank/DDBJ databases">
        <authorList>
            <person name="Hellsten U."/>
            <person name="Grimwood J."/>
            <person name="Chapman J.A."/>
            <person name="Shapiro H."/>
            <person name="Aerts A."/>
            <person name="Otillar R.P."/>
            <person name="Terry A.Y."/>
            <person name="Boore J.L."/>
            <person name="Simakov O."/>
            <person name="Marletaz F."/>
            <person name="Cho S.-J."/>
            <person name="Edsinger-Gonzales E."/>
            <person name="Havlak P."/>
            <person name="Kuo D.-H."/>
            <person name="Larsson T."/>
            <person name="Lv J."/>
            <person name="Arendt D."/>
            <person name="Savage R."/>
            <person name="Osoegawa K."/>
            <person name="de Jong P."/>
            <person name="Lindberg D.R."/>
            <person name="Seaver E.C."/>
            <person name="Weisblat D.A."/>
            <person name="Putnam N.H."/>
            <person name="Grigoriev I.V."/>
            <person name="Rokhsar D.S."/>
        </authorList>
    </citation>
    <scope>NUCLEOTIDE SEQUENCE</scope>
</reference>
<keyword evidence="5" id="KW-1185">Reference proteome</keyword>
<dbReference type="InterPro" id="IPR001304">
    <property type="entry name" value="C-type_lectin-like"/>
</dbReference>
<evidence type="ECO:0000313" key="5">
    <source>
        <dbReference type="Proteomes" id="UP000015101"/>
    </source>
</evidence>
<dbReference type="Gene3D" id="3.10.100.10">
    <property type="entry name" value="Mannose-Binding Protein A, subunit A"/>
    <property type="match status" value="2"/>
</dbReference>
<dbReference type="CTD" id="20208331"/>
<dbReference type="PANTHER" id="PTHR45784">
    <property type="entry name" value="C-TYPE LECTIN DOMAIN FAMILY 20 MEMBER A-RELATED"/>
    <property type="match status" value="1"/>
</dbReference>
<dbReference type="GeneID" id="20208331"/>
<organism evidence="4 5">
    <name type="scientific">Helobdella robusta</name>
    <name type="common">Californian leech</name>
    <dbReference type="NCBI Taxonomy" id="6412"/>
    <lineage>
        <taxon>Eukaryota</taxon>
        <taxon>Metazoa</taxon>
        <taxon>Spiralia</taxon>
        <taxon>Lophotrochozoa</taxon>
        <taxon>Annelida</taxon>
        <taxon>Clitellata</taxon>
        <taxon>Hirudinea</taxon>
        <taxon>Rhynchobdellida</taxon>
        <taxon>Glossiphoniidae</taxon>
        <taxon>Helobdella</taxon>
    </lineage>
</organism>
<name>T1FHN2_HELRO</name>
<accession>T1FHN2</accession>
<evidence type="ECO:0000256" key="1">
    <source>
        <dbReference type="SAM" id="MobiDB-lite"/>
    </source>
</evidence>
<evidence type="ECO:0000313" key="4">
    <source>
        <dbReference type="EnsemblMetazoa" id="HelroP182048"/>
    </source>
</evidence>
<sequence>MNAELYCGESEKFVPDYVSASKYCVSTGGKVVEIKNEKQQNDVEQFLTSHGKNLHKDFYIALRRKDLTEDKAFSVTNAGFETVEQAKSWYEARNYCINRGGDLLTLNDKVDLKDLKVNENYWIGYSRIRWYWTSEPDYFTSYTNWGQEPYSPEYGDDEKCTKMSITTNNCKRCSKYEKIELPLTAKTSNIPTKAKTDSKKSKKVQYNVVENVNDGKTNVNLDNGIHTSGKKDKRATAEVSTKNGPSNINPIYAEVVKLKPKKKNQPAPEEEKPANLVYVSIDFEDFNKQKKAKMPLKEDDEMKVENVSLTAAPSSAVAAPTEATVIAPAAVPAKPSRVNL</sequence>
<proteinExistence type="predicted"/>
<dbReference type="KEGG" id="hro:HELRODRAFT_182048"/>
<dbReference type="Proteomes" id="UP000015101">
    <property type="component" value="Unassembled WGS sequence"/>
</dbReference>
<gene>
    <name evidence="4" type="primary">20208331</name>
    <name evidence="3" type="ORF">HELRODRAFT_182048</name>
</gene>
<dbReference type="InterPro" id="IPR016186">
    <property type="entry name" value="C-type_lectin-like/link_sf"/>
</dbReference>
<dbReference type="EMBL" id="KB097694">
    <property type="protein sequence ID" value="ESN91870.1"/>
    <property type="molecule type" value="Genomic_DNA"/>
</dbReference>
<feature type="domain" description="C-type lectin" evidence="2">
    <location>
        <begin position="80"/>
        <end position="175"/>
    </location>
</feature>
<dbReference type="Pfam" id="PF00059">
    <property type="entry name" value="Lectin_C"/>
    <property type="match status" value="1"/>
</dbReference>
<dbReference type="EMBL" id="AMQM01007952">
    <property type="status" value="NOT_ANNOTATED_CDS"/>
    <property type="molecule type" value="Genomic_DNA"/>
</dbReference>
<dbReference type="CDD" id="cd00037">
    <property type="entry name" value="CLECT"/>
    <property type="match status" value="1"/>
</dbReference>
<dbReference type="InParanoid" id="T1FHN2"/>
<dbReference type="RefSeq" id="XP_009030052.1">
    <property type="nucleotide sequence ID" value="XM_009031804.1"/>
</dbReference>
<reference evidence="3 5" key="2">
    <citation type="journal article" date="2013" name="Nature">
        <title>Insights into bilaterian evolution from three spiralian genomes.</title>
        <authorList>
            <person name="Simakov O."/>
            <person name="Marletaz F."/>
            <person name="Cho S.J."/>
            <person name="Edsinger-Gonzales E."/>
            <person name="Havlak P."/>
            <person name="Hellsten U."/>
            <person name="Kuo D.H."/>
            <person name="Larsson T."/>
            <person name="Lv J."/>
            <person name="Arendt D."/>
            <person name="Savage R."/>
            <person name="Osoegawa K."/>
            <person name="de Jong P."/>
            <person name="Grimwood J."/>
            <person name="Chapman J.A."/>
            <person name="Shapiro H."/>
            <person name="Aerts A."/>
            <person name="Otillar R.P."/>
            <person name="Terry A.Y."/>
            <person name="Boore J.L."/>
            <person name="Grigoriev I.V."/>
            <person name="Lindberg D.R."/>
            <person name="Seaver E.C."/>
            <person name="Weisblat D.A."/>
            <person name="Putnam N.H."/>
            <person name="Rokhsar D.S."/>
        </authorList>
    </citation>
    <scope>NUCLEOTIDE SEQUENCE</scope>
</reference>
<dbReference type="InterPro" id="IPR016187">
    <property type="entry name" value="CTDL_fold"/>
</dbReference>
<protein>
    <recommendedName>
        <fullName evidence="2">C-type lectin domain-containing protein</fullName>
    </recommendedName>
</protein>
<evidence type="ECO:0000259" key="2">
    <source>
        <dbReference type="PROSITE" id="PS50041"/>
    </source>
</evidence>
<reference evidence="4" key="3">
    <citation type="submission" date="2015-06" db="UniProtKB">
        <authorList>
            <consortium name="EnsemblMetazoa"/>
        </authorList>
    </citation>
    <scope>IDENTIFICATION</scope>
</reference>